<feature type="domain" description="HTH cro/C1-type" evidence="1">
    <location>
        <begin position="32"/>
        <end position="86"/>
    </location>
</feature>
<keyword evidence="3" id="KW-1185">Reference proteome</keyword>
<evidence type="ECO:0000313" key="3">
    <source>
        <dbReference type="Proteomes" id="UP000526125"/>
    </source>
</evidence>
<name>A0A7Y6BT87_9BACL</name>
<gene>
    <name evidence="2" type="ORF">HP552_01625</name>
</gene>
<dbReference type="Proteomes" id="UP000526125">
    <property type="component" value="Unassembled WGS sequence"/>
</dbReference>
<sequence length="193" mass="21734">MSHNNSGCESVCPNTLSNKREETILLSIGDVLHEYRKERGLTQEQFSEKVLLDRSSIAKVEKGTRAAPKGLAMQAAVAFDEPRLYLAAQEEVTGGAISPWLDNVDLHRASVLFKTVEEMKEVLELTSEAPISKTADQLTEADRQVMKRLLMETVEAITALTHFAAVLCKEYSFSWFATWKEHRADLKAKKYMK</sequence>
<dbReference type="GO" id="GO:0003677">
    <property type="term" value="F:DNA binding"/>
    <property type="evidence" value="ECO:0007669"/>
    <property type="project" value="InterPro"/>
</dbReference>
<organism evidence="2 3">
    <name type="scientific">Paenibacillus xylanilyticus</name>
    <dbReference type="NCBI Taxonomy" id="248903"/>
    <lineage>
        <taxon>Bacteria</taxon>
        <taxon>Bacillati</taxon>
        <taxon>Bacillota</taxon>
        <taxon>Bacilli</taxon>
        <taxon>Bacillales</taxon>
        <taxon>Paenibacillaceae</taxon>
        <taxon>Paenibacillus</taxon>
    </lineage>
</organism>
<proteinExistence type="predicted"/>
<dbReference type="Pfam" id="PF01381">
    <property type="entry name" value="HTH_3"/>
    <property type="match status" value="1"/>
</dbReference>
<dbReference type="SUPFAM" id="SSF47413">
    <property type="entry name" value="lambda repressor-like DNA-binding domains"/>
    <property type="match status" value="1"/>
</dbReference>
<dbReference type="EMBL" id="JABMCB010000121">
    <property type="protein sequence ID" value="NUU73981.1"/>
    <property type="molecule type" value="Genomic_DNA"/>
</dbReference>
<dbReference type="InterPro" id="IPR001387">
    <property type="entry name" value="Cro/C1-type_HTH"/>
</dbReference>
<dbReference type="SMART" id="SM00530">
    <property type="entry name" value="HTH_XRE"/>
    <property type="match status" value="1"/>
</dbReference>
<accession>A0A7Y6BT87</accession>
<dbReference type="Gene3D" id="1.10.260.40">
    <property type="entry name" value="lambda repressor-like DNA-binding domains"/>
    <property type="match status" value="1"/>
</dbReference>
<evidence type="ECO:0000313" key="2">
    <source>
        <dbReference type="EMBL" id="NUU73981.1"/>
    </source>
</evidence>
<reference evidence="2 3" key="1">
    <citation type="submission" date="2020-05" db="EMBL/GenBank/DDBJ databases">
        <title>Genome Sequencing of Type Strains.</title>
        <authorList>
            <person name="Lemaire J.F."/>
            <person name="Inderbitzin P."/>
            <person name="Gregorio O.A."/>
            <person name="Collins S.B."/>
            <person name="Wespe N."/>
            <person name="Knight-Connoni V."/>
        </authorList>
    </citation>
    <scope>NUCLEOTIDE SEQUENCE [LARGE SCALE GENOMIC DNA]</scope>
    <source>
        <strain evidence="2 3">LMG 21957</strain>
    </source>
</reference>
<protein>
    <submittedName>
        <fullName evidence="2">Helix-turn-helix transcriptional regulator</fullName>
    </submittedName>
</protein>
<evidence type="ECO:0000259" key="1">
    <source>
        <dbReference type="PROSITE" id="PS50943"/>
    </source>
</evidence>
<dbReference type="InterPro" id="IPR010982">
    <property type="entry name" value="Lambda_DNA-bd_dom_sf"/>
</dbReference>
<dbReference type="PROSITE" id="PS50943">
    <property type="entry name" value="HTH_CROC1"/>
    <property type="match status" value="1"/>
</dbReference>
<comment type="caution">
    <text evidence="2">The sequence shown here is derived from an EMBL/GenBank/DDBJ whole genome shotgun (WGS) entry which is preliminary data.</text>
</comment>
<dbReference type="AlphaFoldDB" id="A0A7Y6BT87"/>
<dbReference type="CDD" id="cd00093">
    <property type="entry name" value="HTH_XRE"/>
    <property type="match status" value="1"/>
</dbReference>